<dbReference type="RefSeq" id="XP_033426177.1">
    <property type="nucleotide sequence ID" value="XM_033570145.1"/>
</dbReference>
<proteinExistence type="predicted"/>
<gene>
    <name evidence="2" type="ORF">ATNIH1004_005491</name>
</gene>
<dbReference type="AlphaFoldDB" id="A0A5M9MLN2"/>
<comment type="caution">
    <text evidence="2">The sequence shown here is derived from an EMBL/GenBank/DDBJ whole genome shotgun (WGS) entry which is preliminary data.</text>
</comment>
<reference evidence="2 3" key="1">
    <citation type="submission" date="2019-08" db="EMBL/GenBank/DDBJ databases">
        <title>The genome sequence of a newly discovered highly antifungal drug resistant Aspergillus species, Aspergillus tanneri NIH 1004.</title>
        <authorList>
            <person name="Mounaud S."/>
            <person name="Singh I."/>
            <person name="Joardar V."/>
            <person name="Pakala S."/>
            <person name="Pakala S."/>
            <person name="Venepally P."/>
            <person name="Chung J.K."/>
            <person name="Losada L."/>
            <person name="Nierman W.C."/>
        </authorList>
    </citation>
    <scope>NUCLEOTIDE SEQUENCE [LARGE SCALE GENOMIC DNA]</scope>
    <source>
        <strain evidence="2 3">NIH1004</strain>
    </source>
</reference>
<sequence length="103" mass="11259">MVSQTPPRRGNRCRRRRARRRTAGSRHRAPIQNSGSLAAATSQNDGPGLFVPVDSGCSRTRVATLSKCMCSNSRSSWASSPSATCDICRKNDLSEHASYMEMV</sequence>
<evidence type="ECO:0000313" key="3">
    <source>
        <dbReference type="Proteomes" id="UP000324241"/>
    </source>
</evidence>
<dbReference type="GeneID" id="54328193"/>
<feature type="region of interest" description="Disordered" evidence="1">
    <location>
        <begin position="1"/>
        <end position="45"/>
    </location>
</feature>
<feature type="compositionally biased region" description="Basic residues" evidence="1">
    <location>
        <begin position="9"/>
        <end position="29"/>
    </location>
</feature>
<evidence type="ECO:0000313" key="2">
    <source>
        <dbReference type="EMBL" id="KAA8646816.1"/>
    </source>
</evidence>
<dbReference type="EMBL" id="QUQM01000004">
    <property type="protein sequence ID" value="KAA8646816.1"/>
    <property type="molecule type" value="Genomic_DNA"/>
</dbReference>
<dbReference type="Proteomes" id="UP000324241">
    <property type="component" value="Unassembled WGS sequence"/>
</dbReference>
<name>A0A5M9MLN2_9EURO</name>
<evidence type="ECO:0000256" key="1">
    <source>
        <dbReference type="SAM" id="MobiDB-lite"/>
    </source>
</evidence>
<feature type="compositionally biased region" description="Polar residues" evidence="1">
    <location>
        <begin position="31"/>
        <end position="45"/>
    </location>
</feature>
<organism evidence="2 3">
    <name type="scientific">Aspergillus tanneri</name>
    <dbReference type="NCBI Taxonomy" id="1220188"/>
    <lineage>
        <taxon>Eukaryota</taxon>
        <taxon>Fungi</taxon>
        <taxon>Dikarya</taxon>
        <taxon>Ascomycota</taxon>
        <taxon>Pezizomycotina</taxon>
        <taxon>Eurotiomycetes</taxon>
        <taxon>Eurotiomycetidae</taxon>
        <taxon>Eurotiales</taxon>
        <taxon>Aspergillaceae</taxon>
        <taxon>Aspergillus</taxon>
        <taxon>Aspergillus subgen. Circumdati</taxon>
    </lineage>
</organism>
<accession>A0A5M9MLN2</accession>
<protein>
    <submittedName>
        <fullName evidence="2">Uncharacterized protein</fullName>
    </submittedName>
</protein>